<protein>
    <submittedName>
        <fullName evidence="1">Uncharacterized protein</fullName>
    </submittedName>
</protein>
<accession>A0A022PPK8</accession>
<keyword evidence="2" id="KW-1185">Reference proteome</keyword>
<dbReference type="Pfam" id="PF25857">
    <property type="entry name" value="DUF7957"/>
    <property type="match status" value="1"/>
</dbReference>
<dbReference type="RefSeq" id="WP_036776662.1">
    <property type="nucleotide sequence ID" value="NZ_CAWLTM010000104.1"/>
</dbReference>
<organism evidence="1 2">
    <name type="scientific">Photorhabdus aegyptia</name>
    <dbReference type="NCBI Taxonomy" id="2805098"/>
    <lineage>
        <taxon>Bacteria</taxon>
        <taxon>Pseudomonadati</taxon>
        <taxon>Pseudomonadota</taxon>
        <taxon>Gammaproteobacteria</taxon>
        <taxon>Enterobacterales</taxon>
        <taxon>Morganellaceae</taxon>
        <taxon>Photorhabdus</taxon>
    </lineage>
</organism>
<proteinExistence type="predicted"/>
<gene>
    <name evidence="1" type="ORF">BA1DRAFT_01002</name>
</gene>
<name>A0A022PPK8_9GAMM</name>
<dbReference type="Proteomes" id="UP000023464">
    <property type="component" value="Unassembled WGS sequence"/>
</dbReference>
<dbReference type="EMBL" id="JFGV01000011">
    <property type="protein sequence ID" value="EYU16350.1"/>
    <property type="molecule type" value="Genomic_DNA"/>
</dbReference>
<evidence type="ECO:0000313" key="2">
    <source>
        <dbReference type="Proteomes" id="UP000023464"/>
    </source>
</evidence>
<sequence length="114" mass="13111">MVILANNNKININRHLIILNRKIIKAIEIDNGSVLVLIDIPIGDDGLNNLFSYTKNGEFLWQIEPSNLQKEGQTSYPYEGLNVVEGQYFVVDFYGRRIFFDPYTGLFLSRDVVK</sequence>
<evidence type="ECO:0000313" key="1">
    <source>
        <dbReference type="EMBL" id="EYU16350.1"/>
    </source>
</evidence>
<comment type="caution">
    <text evidence="1">The sequence shown here is derived from an EMBL/GenBank/DDBJ whole genome shotgun (WGS) entry which is preliminary data.</text>
</comment>
<dbReference type="AlphaFoldDB" id="A0A022PPK8"/>
<dbReference type="InterPro" id="IPR058263">
    <property type="entry name" value="DUF7957"/>
</dbReference>
<reference evidence="1 2" key="1">
    <citation type="submission" date="2014-03" db="EMBL/GenBank/DDBJ databases">
        <title>Draft Genome of Photorhabdus luminescens BA1, an Egyptian Isolate.</title>
        <authorList>
            <person name="Ghazal S."/>
            <person name="Hurst S.G.IV."/>
            <person name="Morris K."/>
            <person name="Thomas K."/>
            <person name="Tisa L.S."/>
        </authorList>
    </citation>
    <scope>NUCLEOTIDE SEQUENCE [LARGE SCALE GENOMIC DNA]</scope>
    <source>
        <strain evidence="1 2">BA1</strain>
    </source>
</reference>